<reference evidence="2 3" key="1">
    <citation type="journal article" date="2019" name="Nat. Ecol. Evol.">
        <title>Megaphylogeny resolves global patterns of mushroom evolution.</title>
        <authorList>
            <person name="Varga T."/>
            <person name="Krizsan K."/>
            <person name="Foldi C."/>
            <person name="Dima B."/>
            <person name="Sanchez-Garcia M."/>
            <person name="Sanchez-Ramirez S."/>
            <person name="Szollosi G.J."/>
            <person name="Szarkandi J.G."/>
            <person name="Papp V."/>
            <person name="Albert L."/>
            <person name="Andreopoulos W."/>
            <person name="Angelini C."/>
            <person name="Antonin V."/>
            <person name="Barry K.W."/>
            <person name="Bougher N.L."/>
            <person name="Buchanan P."/>
            <person name="Buyck B."/>
            <person name="Bense V."/>
            <person name="Catcheside P."/>
            <person name="Chovatia M."/>
            <person name="Cooper J."/>
            <person name="Damon W."/>
            <person name="Desjardin D."/>
            <person name="Finy P."/>
            <person name="Geml J."/>
            <person name="Haridas S."/>
            <person name="Hughes K."/>
            <person name="Justo A."/>
            <person name="Karasinski D."/>
            <person name="Kautmanova I."/>
            <person name="Kiss B."/>
            <person name="Kocsube S."/>
            <person name="Kotiranta H."/>
            <person name="LaButti K.M."/>
            <person name="Lechner B.E."/>
            <person name="Liimatainen K."/>
            <person name="Lipzen A."/>
            <person name="Lukacs Z."/>
            <person name="Mihaltcheva S."/>
            <person name="Morgado L.N."/>
            <person name="Niskanen T."/>
            <person name="Noordeloos M.E."/>
            <person name="Ohm R.A."/>
            <person name="Ortiz-Santana B."/>
            <person name="Ovrebo C."/>
            <person name="Racz N."/>
            <person name="Riley R."/>
            <person name="Savchenko A."/>
            <person name="Shiryaev A."/>
            <person name="Soop K."/>
            <person name="Spirin V."/>
            <person name="Szebenyi C."/>
            <person name="Tomsovsky M."/>
            <person name="Tulloss R.E."/>
            <person name="Uehling J."/>
            <person name="Grigoriev I.V."/>
            <person name="Vagvolgyi C."/>
            <person name="Papp T."/>
            <person name="Martin F.M."/>
            <person name="Miettinen O."/>
            <person name="Hibbett D.S."/>
            <person name="Nagy L.G."/>
        </authorList>
    </citation>
    <scope>NUCLEOTIDE SEQUENCE [LARGE SCALE GENOMIC DNA]</scope>
    <source>
        <strain evidence="2 3">OMC1185</strain>
    </source>
</reference>
<dbReference type="OrthoDB" id="10254627at2759"/>
<keyword evidence="1" id="KW-1133">Transmembrane helix</keyword>
<feature type="transmembrane region" description="Helical" evidence="1">
    <location>
        <begin position="78"/>
        <end position="101"/>
    </location>
</feature>
<evidence type="ECO:0000256" key="1">
    <source>
        <dbReference type="SAM" id="Phobius"/>
    </source>
</evidence>
<protein>
    <submittedName>
        <fullName evidence="2">Uncharacterized protein</fullName>
    </submittedName>
</protein>
<sequence length="104" mass="11674">MGAPGGAEEDKQVKEVQQLVQARRDKEAEVRKARQAETADLVLRRSKLTRRDPRTVGERRRVCASRGPGTPGSAVIYDMWWCCLLPRLICAMGYGLVIALIHQK</sequence>
<accession>A0A5C3NAX8</accession>
<dbReference type="EMBL" id="ML213506">
    <property type="protein sequence ID" value="TFK54175.1"/>
    <property type="molecule type" value="Genomic_DNA"/>
</dbReference>
<evidence type="ECO:0000313" key="2">
    <source>
        <dbReference type="EMBL" id="TFK54175.1"/>
    </source>
</evidence>
<gene>
    <name evidence="2" type="ORF">OE88DRAFT_1160929</name>
</gene>
<keyword evidence="1" id="KW-0812">Transmembrane</keyword>
<dbReference type="Proteomes" id="UP000305948">
    <property type="component" value="Unassembled WGS sequence"/>
</dbReference>
<organism evidence="2 3">
    <name type="scientific">Heliocybe sulcata</name>
    <dbReference type="NCBI Taxonomy" id="5364"/>
    <lineage>
        <taxon>Eukaryota</taxon>
        <taxon>Fungi</taxon>
        <taxon>Dikarya</taxon>
        <taxon>Basidiomycota</taxon>
        <taxon>Agaricomycotina</taxon>
        <taxon>Agaricomycetes</taxon>
        <taxon>Gloeophyllales</taxon>
        <taxon>Gloeophyllaceae</taxon>
        <taxon>Heliocybe</taxon>
    </lineage>
</organism>
<keyword evidence="1" id="KW-0472">Membrane</keyword>
<keyword evidence="3" id="KW-1185">Reference proteome</keyword>
<proteinExistence type="predicted"/>
<dbReference type="AlphaFoldDB" id="A0A5C3NAX8"/>
<evidence type="ECO:0000313" key="3">
    <source>
        <dbReference type="Proteomes" id="UP000305948"/>
    </source>
</evidence>
<name>A0A5C3NAX8_9AGAM</name>